<evidence type="ECO:0000256" key="1">
    <source>
        <dbReference type="SAM" id="Phobius"/>
    </source>
</evidence>
<dbReference type="EMBL" id="DS113493">
    <property type="protein sequence ID" value="EAY03800.1"/>
    <property type="molecule type" value="Genomic_DNA"/>
</dbReference>
<dbReference type="KEGG" id="tva:4761648"/>
<dbReference type="InParanoid" id="A2EU52"/>
<feature type="transmembrane region" description="Helical" evidence="1">
    <location>
        <begin position="12"/>
        <end position="35"/>
    </location>
</feature>
<name>A2EU52_TRIV3</name>
<sequence length="113" mass="12937">MSVLHLLFGTTWGILFQLCLLSLCIVAGVMLYYAICHFERGNENYVIENNTVQVDPVPVYAYKPALCTPRQGENYGRDVLLVYPQNSHQLYSVYTHEGSQNKQQTNHENQVQV</sequence>
<dbReference type="RefSeq" id="XP_001316023.1">
    <property type="nucleotide sequence ID" value="XM_001315988.1"/>
</dbReference>
<organism evidence="2 3">
    <name type="scientific">Trichomonas vaginalis (strain ATCC PRA-98 / G3)</name>
    <dbReference type="NCBI Taxonomy" id="412133"/>
    <lineage>
        <taxon>Eukaryota</taxon>
        <taxon>Metamonada</taxon>
        <taxon>Parabasalia</taxon>
        <taxon>Trichomonadida</taxon>
        <taxon>Trichomonadidae</taxon>
        <taxon>Trichomonas</taxon>
    </lineage>
</organism>
<keyword evidence="1" id="KW-0472">Membrane</keyword>
<reference evidence="2" key="2">
    <citation type="journal article" date="2007" name="Science">
        <title>Draft genome sequence of the sexually transmitted pathogen Trichomonas vaginalis.</title>
        <authorList>
            <person name="Carlton J.M."/>
            <person name="Hirt R.P."/>
            <person name="Silva J.C."/>
            <person name="Delcher A.L."/>
            <person name="Schatz M."/>
            <person name="Zhao Q."/>
            <person name="Wortman J.R."/>
            <person name="Bidwell S.L."/>
            <person name="Alsmark U.C.M."/>
            <person name="Besteiro S."/>
            <person name="Sicheritz-Ponten T."/>
            <person name="Noel C.J."/>
            <person name="Dacks J.B."/>
            <person name="Foster P.G."/>
            <person name="Simillion C."/>
            <person name="Van de Peer Y."/>
            <person name="Miranda-Saavedra D."/>
            <person name="Barton G.J."/>
            <person name="Westrop G.D."/>
            <person name="Mueller S."/>
            <person name="Dessi D."/>
            <person name="Fiori P.L."/>
            <person name="Ren Q."/>
            <person name="Paulsen I."/>
            <person name="Zhang H."/>
            <person name="Bastida-Corcuera F.D."/>
            <person name="Simoes-Barbosa A."/>
            <person name="Brown M.T."/>
            <person name="Hayes R.D."/>
            <person name="Mukherjee M."/>
            <person name="Okumura C.Y."/>
            <person name="Schneider R."/>
            <person name="Smith A.J."/>
            <person name="Vanacova S."/>
            <person name="Villalvazo M."/>
            <person name="Haas B.J."/>
            <person name="Pertea M."/>
            <person name="Feldblyum T.V."/>
            <person name="Utterback T.R."/>
            <person name="Shu C.L."/>
            <person name="Osoegawa K."/>
            <person name="de Jong P.J."/>
            <person name="Hrdy I."/>
            <person name="Horvathova L."/>
            <person name="Zubacova Z."/>
            <person name="Dolezal P."/>
            <person name="Malik S.B."/>
            <person name="Logsdon J.M. Jr."/>
            <person name="Henze K."/>
            <person name="Gupta A."/>
            <person name="Wang C.C."/>
            <person name="Dunne R.L."/>
            <person name="Upcroft J.A."/>
            <person name="Upcroft P."/>
            <person name="White O."/>
            <person name="Salzberg S.L."/>
            <person name="Tang P."/>
            <person name="Chiu C.-H."/>
            <person name="Lee Y.-S."/>
            <person name="Embley T.M."/>
            <person name="Coombs G.H."/>
            <person name="Mottram J.C."/>
            <person name="Tachezy J."/>
            <person name="Fraser-Liggett C.M."/>
            <person name="Johnson P.J."/>
        </authorList>
    </citation>
    <scope>NUCLEOTIDE SEQUENCE [LARGE SCALE GENOMIC DNA]</scope>
    <source>
        <strain evidence="2">G3</strain>
    </source>
</reference>
<dbReference type="VEuPathDB" id="TrichDB:TVAG_454390"/>
<dbReference type="SMR" id="A2EU52"/>
<protein>
    <submittedName>
        <fullName evidence="2">Uncharacterized protein</fullName>
    </submittedName>
</protein>
<proteinExistence type="predicted"/>
<dbReference type="Proteomes" id="UP000001542">
    <property type="component" value="Unassembled WGS sequence"/>
</dbReference>
<evidence type="ECO:0000313" key="3">
    <source>
        <dbReference type="Proteomes" id="UP000001542"/>
    </source>
</evidence>
<dbReference type="AlphaFoldDB" id="A2EU52"/>
<reference evidence="2" key="1">
    <citation type="submission" date="2006-10" db="EMBL/GenBank/DDBJ databases">
        <authorList>
            <person name="Amadeo P."/>
            <person name="Zhao Q."/>
            <person name="Wortman J."/>
            <person name="Fraser-Liggett C."/>
            <person name="Carlton J."/>
        </authorList>
    </citation>
    <scope>NUCLEOTIDE SEQUENCE</scope>
    <source>
        <strain evidence="2">G3</strain>
    </source>
</reference>
<evidence type="ECO:0000313" key="2">
    <source>
        <dbReference type="EMBL" id="EAY03800.1"/>
    </source>
</evidence>
<keyword evidence="1" id="KW-0812">Transmembrane</keyword>
<gene>
    <name evidence="2" type="ORF">TVAG_454390</name>
</gene>
<dbReference type="VEuPathDB" id="TrichDB:TVAGG3_0231020"/>
<keyword evidence="1" id="KW-1133">Transmembrane helix</keyword>
<keyword evidence="3" id="KW-1185">Reference proteome</keyword>
<accession>A2EU52</accession>